<dbReference type="Gene3D" id="1.10.10.2840">
    <property type="entry name" value="PucR C-terminal helix-turn-helix domain"/>
    <property type="match status" value="1"/>
</dbReference>
<gene>
    <name evidence="3" type="ORF">J2125_004470</name>
</gene>
<sequence>MQDYTIALGKVIGKYFPSAIFSVATSDNRFDDLIQGNQQQMDELNENFILTHSFNGGNLVIEAICLYIDSIIITITCDKHGCADNQLNGLLNEIKIYLFSEILQQQKKMFRSISDNTWHLASGLSHKRITQHVVDGALKTIPFSDAVIFRIYDEEKNLLIPIALSGFKDNYYDYAVSPQESLSGQVFASRQSVTLNSREAIIGSVTHQSALRASVMENNPIASSLVCVPVQDKQICYGTLTLLSFSRHSIFNSLAVSLLETFASQVALAWRNAKIHDEKISSLNEVDALRQQLERQNAVLKGSVEFHNEMVSLSTRVNNLTAFIVAICERVNLKAGYIDILGNRHAATVNFPYRWDDLTSRFAAESGFTDGDYFIQPLKHDALAVGFFILHSDTISDATRLILSRLGDFIVMEIMRKASSLMLEHKRKSALIEQLFSRGITSETEQTFSRYGFVLQNWIICIRLEAEDSVNQDVTSLATLNKLNTLFSRRNVFSYADSASITVYISDLHSVKLKEFTDRISRELSLTAISKAGISEIVKRHEFRLAWQQASTALEVLKTRKKEGVLFFHETGIERLFIHHKPEELKRFVADILAPLMAEGEKNAILLITLSSYIYHRCSTINSAAALNIHVNTLYQRIRKIENMIGLNLNHPDDFLIVSLACHLNKLFN</sequence>
<dbReference type="InterPro" id="IPR042070">
    <property type="entry name" value="PucR_C-HTH_sf"/>
</dbReference>
<dbReference type="SUPFAM" id="SSF55781">
    <property type="entry name" value="GAF domain-like"/>
    <property type="match status" value="1"/>
</dbReference>
<comment type="caution">
    <text evidence="3">The sequence shown here is derived from an EMBL/GenBank/DDBJ whole genome shotgun (WGS) entry which is preliminary data.</text>
</comment>
<accession>A0ABS4PF58</accession>
<evidence type="ECO:0000313" key="3">
    <source>
        <dbReference type="EMBL" id="MBP2171278.1"/>
    </source>
</evidence>
<dbReference type="PANTHER" id="PTHR33744">
    <property type="entry name" value="CARBOHYDRATE DIACID REGULATOR"/>
    <property type="match status" value="1"/>
</dbReference>
<evidence type="ECO:0000259" key="1">
    <source>
        <dbReference type="Pfam" id="PF13185"/>
    </source>
</evidence>
<dbReference type="PANTHER" id="PTHR33744:SF1">
    <property type="entry name" value="DNA-BINDING TRANSCRIPTIONAL ACTIVATOR ADER"/>
    <property type="match status" value="1"/>
</dbReference>
<dbReference type="Proteomes" id="UP001195624">
    <property type="component" value="Unassembled WGS sequence"/>
</dbReference>
<dbReference type="EMBL" id="JAGGMQ010000001">
    <property type="protein sequence ID" value="MBP2171278.1"/>
    <property type="molecule type" value="Genomic_DNA"/>
</dbReference>
<reference evidence="4" key="2">
    <citation type="submission" date="2023-07" db="EMBL/GenBank/DDBJ databases">
        <title>Genome mining of underrepresented organisms for secondary metabolites.</title>
        <authorList>
            <person name="D'Agostino P.M."/>
        </authorList>
    </citation>
    <scope>NUCLEOTIDE SEQUENCE [LARGE SCALE GENOMIC DNA]</scope>
    <source>
        <strain evidence="4">WS4403</strain>
    </source>
</reference>
<dbReference type="InterPro" id="IPR003018">
    <property type="entry name" value="GAF"/>
</dbReference>
<proteinExistence type="predicted"/>
<feature type="domain" description="PucR C-terminal helix-turn-helix" evidence="2">
    <location>
        <begin position="606"/>
        <end position="663"/>
    </location>
</feature>
<feature type="domain" description="GAF" evidence="1">
    <location>
        <begin position="127"/>
        <end position="269"/>
    </location>
</feature>
<evidence type="ECO:0008006" key="5">
    <source>
        <dbReference type="Google" id="ProtNLM"/>
    </source>
</evidence>
<reference evidence="3 4" key="1">
    <citation type="submission" date="2021-03" db="EMBL/GenBank/DDBJ databases">
        <authorList>
            <person name="D'Agostino P."/>
            <person name="Huntemann M."/>
            <person name="Clum A."/>
            <person name="Spunde A."/>
            <person name="Palaniappan K."/>
            <person name="Ritter S."/>
            <person name="Mikhailova N."/>
            <person name="Chen I.-M."/>
            <person name="Stamatis D."/>
            <person name="Reddy T."/>
            <person name="O'Malley R."/>
            <person name="Daum C."/>
            <person name="Shapiro N."/>
            <person name="Ivanova N."/>
            <person name="Kyrpides N."/>
            <person name="Woyke T."/>
        </authorList>
    </citation>
    <scope>NUCLEOTIDE SEQUENCE [LARGE SCALE GENOMIC DNA]</scope>
    <source>
        <strain evidence="3 4">WS4403</strain>
    </source>
</reference>
<evidence type="ECO:0000313" key="4">
    <source>
        <dbReference type="Proteomes" id="UP001195624"/>
    </source>
</evidence>
<dbReference type="RefSeq" id="WP_017802222.1">
    <property type="nucleotide sequence ID" value="NZ_JAGGMQ010000001.1"/>
</dbReference>
<dbReference type="Pfam" id="PF13185">
    <property type="entry name" value="GAF_2"/>
    <property type="match status" value="1"/>
</dbReference>
<dbReference type="InterPro" id="IPR029016">
    <property type="entry name" value="GAF-like_dom_sf"/>
</dbReference>
<dbReference type="InterPro" id="IPR025736">
    <property type="entry name" value="PucR_C-HTH_dom"/>
</dbReference>
<evidence type="ECO:0000259" key="2">
    <source>
        <dbReference type="Pfam" id="PF13556"/>
    </source>
</evidence>
<name>A0ABS4PF58_9GAMM</name>
<dbReference type="Gene3D" id="3.30.450.40">
    <property type="match status" value="1"/>
</dbReference>
<keyword evidence="4" id="KW-1185">Reference proteome</keyword>
<dbReference type="InterPro" id="IPR051448">
    <property type="entry name" value="CdaR-like_regulators"/>
</dbReference>
<dbReference type="Pfam" id="PF13556">
    <property type="entry name" value="HTH_30"/>
    <property type="match status" value="1"/>
</dbReference>
<organism evidence="3 4">
    <name type="scientific">Winslowiella toletana</name>
    <dbReference type="NCBI Taxonomy" id="92490"/>
    <lineage>
        <taxon>Bacteria</taxon>
        <taxon>Pseudomonadati</taxon>
        <taxon>Pseudomonadota</taxon>
        <taxon>Gammaproteobacteria</taxon>
        <taxon>Enterobacterales</taxon>
        <taxon>Erwiniaceae</taxon>
        <taxon>Winslowiella</taxon>
    </lineage>
</organism>
<protein>
    <recommendedName>
        <fullName evidence="5">GAF domain-containing protein</fullName>
    </recommendedName>
</protein>